<dbReference type="InterPro" id="IPR043727">
    <property type="entry name" value="Lmo0937-like"/>
</dbReference>
<feature type="transmembrane region" description="Helical" evidence="1">
    <location>
        <begin position="32"/>
        <end position="50"/>
    </location>
</feature>
<keyword evidence="1" id="KW-0472">Membrane</keyword>
<keyword evidence="1" id="KW-1133">Transmembrane helix</keyword>
<feature type="transmembrane region" description="Helical" evidence="1">
    <location>
        <begin position="5"/>
        <end position="26"/>
    </location>
</feature>
<evidence type="ECO:0000313" key="2">
    <source>
        <dbReference type="EMBL" id="TVT42905.1"/>
    </source>
</evidence>
<proteinExistence type="predicted"/>
<dbReference type="Proteomes" id="UP000317624">
    <property type="component" value="Unassembled WGS sequence"/>
</dbReference>
<gene>
    <name evidence="2" type="ORF">FNT36_02090</name>
</gene>
<protein>
    <submittedName>
        <fullName evidence="2">Lmo0937 family membrane protein</fullName>
    </submittedName>
</protein>
<dbReference type="NCBIfam" id="NF033488">
    <property type="entry name" value="lmo0937_fam_TM"/>
    <property type="match status" value="1"/>
</dbReference>
<comment type="caution">
    <text evidence="2">The sequence shown here is derived from an EMBL/GenBank/DDBJ whole genome shotgun (WGS) entry which is preliminary data.</text>
</comment>
<accession>A0A558C278</accession>
<dbReference type="AlphaFoldDB" id="A0A558C278"/>
<reference evidence="2 3" key="1">
    <citation type="submission" date="2019-07" db="EMBL/GenBank/DDBJ databases">
        <title>Hymenobacter sp. straun FUR1 Genome sequencing and assembly.</title>
        <authorList>
            <person name="Chhetri G."/>
        </authorList>
    </citation>
    <scope>NUCLEOTIDE SEQUENCE [LARGE SCALE GENOMIC DNA]</scope>
    <source>
        <strain evidence="2 3">Fur1</strain>
    </source>
</reference>
<dbReference type="EMBL" id="VMRJ01000001">
    <property type="protein sequence ID" value="TVT42905.1"/>
    <property type="molecule type" value="Genomic_DNA"/>
</dbReference>
<sequence>MGNLLYLIAVILIIVWALGFFGILGTGIQGNSLIHILLVIAIVAILLRVISGRRPV</sequence>
<dbReference type="Pfam" id="PF18919">
    <property type="entry name" value="DUF5670"/>
    <property type="match status" value="1"/>
</dbReference>
<organism evidence="2 3">
    <name type="scientific">Hymenobacter setariae</name>
    <dbReference type="NCBI Taxonomy" id="2594794"/>
    <lineage>
        <taxon>Bacteria</taxon>
        <taxon>Pseudomonadati</taxon>
        <taxon>Bacteroidota</taxon>
        <taxon>Cytophagia</taxon>
        <taxon>Cytophagales</taxon>
        <taxon>Hymenobacteraceae</taxon>
        <taxon>Hymenobacter</taxon>
    </lineage>
</organism>
<dbReference type="RefSeq" id="WP_144843642.1">
    <property type="nucleotide sequence ID" value="NZ_VMRJ01000001.1"/>
</dbReference>
<keyword evidence="3" id="KW-1185">Reference proteome</keyword>
<keyword evidence="1" id="KW-0812">Transmembrane</keyword>
<evidence type="ECO:0000256" key="1">
    <source>
        <dbReference type="SAM" id="Phobius"/>
    </source>
</evidence>
<name>A0A558C278_9BACT</name>
<evidence type="ECO:0000313" key="3">
    <source>
        <dbReference type="Proteomes" id="UP000317624"/>
    </source>
</evidence>